<accession>A0AAW9CZI6</accession>
<protein>
    <submittedName>
        <fullName evidence="1">Uncharacterized protein</fullName>
    </submittedName>
</protein>
<gene>
    <name evidence="1" type="ORF">C7S16_2513</name>
</gene>
<reference evidence="1" key="1">
    <citation type="submission" date="2018-08" db="EMBL/GenBank/DDBJ databases">
        <title>Identification of Burkholderia cepacia strains that express a Burkholderia pseudomallei-like capsular polysaccharide.</title>
        <authorList>
            <person name="Burtnick M.N."/>
            <person name="Vongsouvath M."/>
            <person name="Newton P."/>
            <person name="Wuthiekanun V."/>
            <person name="Limmathurotsakul D."/>
            <person name="Brett P.J."/>
            <person name="Chantratita N."/>
            <person name="Dance D.A."/>
        </authorList>
    </citation>
    <scope>NUCLEOTIDE SEQUENCE</scope>
    <source>
        <strain evidence="1">SBXCC001</strain>
    </source>
</reference>
<evidence type="ECO:0000313" key="2">
    <source>
        <dbReference type="Proteomes" id="UP001272137"/>
    </source>
</evidence>
<dbReference type="Proteomes" id="UP001272137">
    <property type="component" value="Unassembled WGS sequence"/>
</dbReference>
<name>A0AAW9CZI6_BURTH</name>
<sequence>MKKLRETNFIRFRPCFRFSGSLFRKSPNNFHIPGPTGSFTLRRTACRGRRGWGDILIFWLTIFTQIIN</sequence>
<comment type="caution">
    <text evidence="1">The sequence shown here is derived from an EMBL/GenBank/DDBJ whole genome shotgun (WGS) entry which is preliminary data.</text>
</comment>
<dbReference type="EMBL" id="QXCT01000002">
    <property type="protein sequence ID" value="MDW9254463.1"/>
    <property type="molecule type" value="Genomic_DNA"/>
</dbReference>
<dbReference type="AlphaFoldDB" id="A0AAW9CZI6"/>
<evidence type="ECO:0000313" key="1">
    <source>
        <dbReference type="EMBL" id="MDW9254463.1"/>
    </source>
</evidence>
<proteinExistence type="predicted"/>
<organism evidence="1 2">
    <name type="scientific">Burkholderia thailandensis</name>
    <dbReference type="NCBI Taxonomy" id="57975"/>
    <lineage>
        <taxon>Bacteria</taxon>
        <taxon>Pseudomonadati</taxon>
        <taxon>Pseudomonadota</taxon>
        <taxon>Betaproteobacteria</taxon>
        <taxon>Burkholderiales</taxon>
        <taxon>Burkholderiaceae</taxon>
        <taxon>Burkholderia</taxon>
        <taxon>pseudomallei group</taxon>
    </lineage>
</organism>